<sequence>MAYHCTFDSVPKPSFSVTNRSLEQARSLTPPYYWRGRRYSATGRYCRSVENESFANEEKGRNPPFDFEKALTLYGQLDSLQLEFEEELEAEDSEIERQIWTGLRNRFLSLRAPWPSRNRWIRLVVKTERFACHVSNFRSDVTFCDQFEVSVHQQVDLSNATKLAYLRGCLTGAALDALREGVLPDDSVNGGLSVAEVMITTARERLPNLVRIQWDKLTMEDGSLVADLTVFLRFLQEQIELSNTNERSEIGREAVDRCIAEAEKFCRLQFLSEAAHACGVREIETGESPEAAGDSNPLLALLFLLQTRALILDLQE</sequence>
<keyword evidence="2" id="KW-1185">Reference proteome</keyword>
<gene>
    <name evidence="1" type="ORF">T12_13959</name>
</gene>
<reference evidence="1 2" key="1">
    <citation type="submission" date="2015-01" db="EMBL/GenBank/DDBJ databases">
        <title>Evolution of Trichinella species and genotypes.</title>
        <authorList>
            <person name="Korhonen P.K."/>
            <person name="Edoardo P."/>
            <person name="Giuseppe L.R."/>
            <person name="Gasser R.B."/>
        </authorList>
    </citation>
    <scope>NUCLEOTIDE SEQUENCE [LARGE SCALE GENOMIC DNA]</scope>
    <source>
        <strain evidence="1">ISS2496</strain>
    </source>
</reference>
<evidence type="ECO:0000313" key="1">
    <source>
        <dbReference type="EMBL" id="KRY20813.1"/>
    </source>
</evidence>
<evidence type="ECO:0000313" key="2">
    <source>
        <dbReference type="Proteomes" id="UP000054783"/>
    </source>
</evidence>
<protein>
    <submittedName>
        <fullName evidence="1">Uncharacterized protein</fullName>
    </submittedName>
</protein>
<dbReference type="Proteomes" id="UP000054783">
    <property type="component" value="Unassembled WGS sequence"/>
</dbReference>
<proteinExistence type="predicted"/>
<dbReference type="AlphaFoldDB" id="A0A0V1A7N8"/>
<dbReference type="EMBL" id="JYDQ01000022">
    <property type="protein sequence ID" value="KRY20813.1"/>
    <property type="molecule type" value="Genomic_DNA"/>
</dbReference>
<organism evidence="1 2">
    <name type="scientific">Trichinella patagoniensis</name>
    <dbReference type="NCBI Taxonomy" id="990121"/>
    <lineage>
        <taxon>Eukaryota</taxon>
        <taxon>Metazoa</taxon>
        <taxon>Ecdysozoa</taxon>
        <taxon>Nematoda</taxon>
        <taxon>Enoplea</taxon>
        <taxon>Dorylaimia</taxon>
        <taxon>Trichinellida</taxon>
        <taxon>Trichinellidae</taxon>
        <taxon>Trichinella</taxon>
    </lineage>
</organism>
<comment type="caution">
    <text evidence="1">The sequence shown here is derived from an EMBL/GenBank/DDBJ whole genome shotgun (WGS) entry which is preliminary data.</text>
</comment>
<name>A0A0V1A7N8_9BILA</name>
<accession>A0A0V1A7N8</accession>